<evidence type="ECO:0000256" key="4">
    <source>
        <dbReference type="ARBA" id="ARBA00001946"/>
    </source>
</evidence>
<evidence type="ECO:0000256" key="10">
    <source>
        <dbReference type="ARBA" id="ARBA00022801"/>
    </source>
</evidence>
<dbReference type="AlphaFoldDB" id="A0A0G4P5V4"/>
<sequence length="212" mass="23865">MASDNSTWTPETVLSTLPYRPEENSTSPIPFFHLIQRLKTTKRAGWCRFGIENGESISDHMYRMSIMTMMAPPSVAKEVNIPRCIKMALIHDMAEALVGDITPADPVTKPEKARREASVMDYITTTLLGKVPGGVLSGKEIKEIFEDYEANTSKEAEFVHDIDKIELLLQMVEYERSSGIDLTEFTHVKGKIQSGPMKEWADKVMEGRPKKS</sequence>
<dbReference type="FunFam" id="1.10.3210.10:FF:000011">
    <property type="entry name" value="HD domain-containing protein 2"/>
    <property type="match status" value="1"/>
</dbReference>
<evidence type="ECO:0000256" key="11">
    <source>
        <dbReference type="ARBA" id="ARBA00022842"/>
    </source>
</evidence>
<dbReference type="SMART" id="SM00471">
    <property type="entry name" value="HDc"/>
    <property type="match status" value="1"/>
</dbReference>
<feature type="domain" description="HD/PDEase" evidence="13">
    <location>
        <begin position="53"/>
        <end position="177"/>
    </location>
</feature>
<dbReference type="GO" id="GO:0005737">
    <property type="term" value="C:cytoplasm"/>
    <property type="evidence" value="ECO:0007669"/>
    <property type="project" value="TreeGrafter"/>
</dbReference>
<dbReference type="STRING" id="1429867.A0A0G4P5V4"/>
<evidence type="ECO:0000256" key="8">
    <source>
        <dbReference type="ARBA" id="ARBA00012964"/>
    </source>
</evidence>
<organism evidence="14 15">
    <name type="scientific">Penicillium camemberti (strain FM 013)</name>
    <dbReference type="NCBI Taxonomy" id="1429867"/>
    <lineage>
        <taxon>Eukaryota</taxon>
        <taxon>Fungi</taxon>
        <taxon>Dikarya</taxon>
        <taxon>Ascomycota</taxon>
        <taxon>Pezizomycotina</taxon>
        <taxon>Eurotiomycetes</taxon>
        <taxon>Eurotiomycetidae</taxon>
        <taxon>Eurotiales</taxon>
        <taxon>Aspergillaceae</taxon>
        <taxon>Penicillium</taxon>
    </lineage>
</organism>
<comment type="catalytic activity">
    <reaction evidence="1">
        <text>a 2'-deoxyribonucleoside 5'-phosphate + H2O = a 2'-deoxyribonucleoside + phosphate</text>
        <dbReference type="Rhea" id="RHEA:36167"/>
        <dbReference type="ChEBI" id="CHEBI:15377"/>
        <dbReference type="ChEBI" id="CHEBI:18274"/>
        <dbReference type="ChEBI" id="CHEBI:43474"/>
        <dbReference type="ChEBI" id="CHEBI:65317"/>
        <dbReference type="EC" id="3.1.3.89"/>
    </reaction>
</comment>
<evidence type="ECO:0000313" key="15">
    <source>
        <dbReference type="Proteomes" id="UP000053732"/>
    </source>
</evidence>
<protein>
    <recommendedName>
        <fullName evidence="8">5'-deoxynucleotidase</fullName>
        <ecNumber evidence="8">3.1.3.89</ecNumber>
    </recommendedName>
</protein>
<dbReference type="EC" id="3.1.3.89" evidence="8"/>
<keyword evidence="11" id="KW-0460">Magnesium</keyword>
<comment type="function">
    <text evidence="5">Catalyzes the dephosphorylation of the nucleoside 5'-monophosphates deoxyadenosine monophosphate (dAMP), deoxycytidine monophosphate (dCMP), deoxyguanosine monophosphate (dGMP) and deoxythymidine monophosphate (dTMP).</text>
</comment>
<comment type="similarity">
    <text evidence="6">Belongs to the HDDC2 family.</text>
</comment>
<dbReference type="PANTHER" id="PTHR11845">
    <property type="entry name" value="5'-DEOXYNUCLEOTIDASE HDDC2"/>
    <property type="match status" value="1"/>
</dbReference>
<accession>A0A0G4P5V4</accession>
<comment type="cofactor">
    <cofactor evidence="2">
        <name>Mn(2+)</name>
        <dbReference type="ChEBI" id="CHEBI:29035"/>
    </cofactor>
</comment>
<keyword evidence="10 14" id="KW-0378">Hydrolase</keyword>
<name>A0A0G4P5V4_PENC3</name>
<evidence type="ECO:0000256" key="12">
    <source>
        <dbReference type="ARBA" id="ARBA00023285"/>
    </source>
</evidence>
<keyword evidence="15" id="KW-1185">Reference proteome</keyword>
<dbReference type="GO" id="GO:0002953">
    <property type="term" value="F:5'-deoxynucleotidase activity"/>
    <property type="evidence" value="ECO:0007669"/>
    <property type="project" value="UniProtKB-EC"/>
</dbReference>
<evidence type="ECO:0000256" key="7">
    <source>
        <dbReference type="ARBA" id="ARBA00011738"/>
    </source>
</evidence>
<dbReference type="GO" id="GO:0009159">
    <property type="term" value="P:deoxyribonucleoside monophosphate catabolic process"/>
    <property type="evidence" value="ECO:0007669"/>
    <property type="project" value="UniProtKB-ARBA"/>
</dbReference>
<dbReference type="GO" id="GO:0046872">
    <property type="term" value="F:metal ion binding"/>
    <property type="evidence" value="ECO:0007669"/>
    <property type="project" value="UniProtKB-KW"/>
</dbReference>
<keyword evidence="9" id="KW-0479">Metal-binding</keyword>
<dbReference type="Proteomes" id="UP000053732">
    <property type="component" value="Unassembled WGS sequence"/>
</dbReference>
<reference evidence="14 15" key="1">
    <citation type="journal article" date="2014" name="Nat. Commun.">
        <title>Multiple recent horizontal transfers of a large genomic region in cheese making fungi.</title>
        <authorList>
            <person name="Cheeseman K."/>
            <person name="Ropars J."/>
            <person name="Renault P."/>
            <person name="Dupont J."/>
            <person name="Gouzy J."/>
            <person name="Branca A."/>
            <person name="Abraham A.L."/>
            <person name="Ceppi M."/>
            <person name="Conseiller E."/>
            <person name="Debuchy R."/>
            <person name="Malagnac F."/>
            <person name="Goarin A."/>
            <person name="Silar P."/>
            <person name="Lacoste S."/>
            <person name="Sallet E."/>
            <person name="Bensimon A."/>
            <person name="Giraud T."/>
            <person name="Brygoo Y."/>
        </authorList>
    </citation>
    <scope>NUCLEOTIDE SEQUENCE [LARGE SCALE GENOMIC DNA]</scope>
    <source>
        <strain evidence="15">FM 013</strain>
    </source>
</reference>
<evidence type="ECO:0000256" key="9">
    <source>
        <dbReference type="ARBA" id="ARBA00022723"/>
    </source>
</evidence>
<dbReference type="InterPro" id="IPR039356">
    <property type="entry name" value="YfbR/HDDC2"/>
</dbReference>
<evidence type="ECO:0000256" key="2">
    <source>
        <dbReference type="ARBA" id="ARBA00001936"/>
    </source>
</evidence>
<dbReference type="EMBL" id="HG793139">
    <property type="protein sequence ID" value="CRL21659.1"/>
    <property type="molecule type" value="Genomic_DNA"/>
</dbReference>
<proteinExistence type="inferred from homology"/>
<comment type="cofactor">
    <cofactor evidence="3">
        <name>Co(2+)</name>
        <dbReference type="ChEBI" id="CHEBI:48828"/>
    </cofactor>
</comment>
<evidence type="ECO:0000313" key="14">
    <source>
        <dbReference type="EMBL" id="CRL21659.1"/>
    </source>
</evidence>
<dbReference type="Gene3D" id="1.10.3210.10">
    <property type="entry name" value="Hypothetical protein af1432"/>
    <property type="match status" value="1"/>
</dbReference>
<comment type="subunit">
    <text evidence="7">Homodimer.</text>
</comment>
<dbReference type="PANTHER" id="PTHR11845:SF13">
    <property type="entry name" value="5'-DEOXYNUCLEOTIDASE HDDC2"/>
    <property type="match status" value="1"/>
</dbReference>
<dbReference type="InterPro" id="IPR003607">
    <property type="entry name" value="HD/PDEase_dom"/>
</dbReference>
<evidence type="ECO:0000256" key="3">
    <source>
        <dbReference type="ARBA" id="ARBA00001941"/>
    </source>
</evidence>
<keyword evidence="12" id="KW-0170">Cobalt</keyword>
<evidence type="ECO:0000259" key="13">
    <source>
        <dbReference type="SMART" id="SM00471"/>
    </source>
</evidence>
<dbReference type="Pfam" id="PF13023">
    <property type="entry name" value="HD_3"/>
    <property type="match status" value="1"/>
</dbReference>
<evidence type="ECO:0000256" key="6">
    <source>
        <dbReference type="ARBA" id="ARBA00009999"/>
    </source>
</evidence>
<evidence type="ECO:0000256" key="1">
    <source>
        <dbReference type="ARBA" id="ARBA00001638"/>
    </source>
</evidence>
<evidence type="ECO:0000256" key="5">
    <source>
        <dbReference type="ARBA" id="ARBA00004074"/>
    </source>
</evidence>
<dbReference type="InterPro" id="IPR006674">
    <property type="entry name" value="HD_domain"/>
</dbReference>
<comment type="cofactor">
    <cofactor evidence="4">
        <name>Mg(2+)</name>
        <dbReference type="ChEBI" id="CHEBI:18420"/>
    </cofactor>
</comment>
<gene>
    <name evidence="14" type="ORF">PCAMFM013_S006g000199</name>
</gene>
<dbReference type="SUPFAM" id="SSF109604">
    <property type="entry name" value="HD-domain/PDEase-like"/>
    <property type="match status" value="1"/>
</dbReference>